<keyword evidence="3" id="KW-0540">Nuclease</keyword>
<evidence type="ECO:0000313" key="3">
    <source>
        <dbReference type="EMBL" id="QEG56973.1"/>
    </source>
</evidence>
<dbReference type="PANTHER" id="PTHR36181:SF1">
    <property type="entry name" value="LAGLIDADG ENDONUCLEASE"/>
    <property type="match status" value="1"/>
</dbReference>
<sequence length="371" mass="43126">MLPALNPTICWELFDLNFISRRQSAGNLLDLNLIGILRDYTLEFICCEILPCSFSLKGNEDIKTNHPKGRLFKFNNFDKINKNISNFNFSTYLTGLIEGDGSIIVPKTDRSIKGRINYPSIQIVFHLKDLPLALMIQKNLKHGSLSRKKGVNAYVLTINNYEGLLLTSSLINGHMRTPKIYALWDLIDWLNLRFKDIHLNKKPLDANLLESNAWLSGFIEADGHFSIRTTTISKYPKVECKFELSQRKIDHRGRDNLYFLEIIAKFLLSSVKSIRNNRPCSEYRVRTTSLKGNLILENYLESYPLFGSKYLDYKDWIKVLDYFKSGSFKVKNDTPSPWGWEGYIISIKSNMNDRRTVFTWDQLNKFYNLDK</sequence>
<name>A0A5B9RC50_9AGAM</name>
<dbReference type="GO" id="GO:0005739">
    <property type="term" value="C:mitochondrion"/>
    <property type="evidence" value="ECO:0007669"/>
    <property type="project" value="UniProtKB-ARBA"/>
</dbReference>
<dbReference type="Gene3D" id="3.10.28.10">
    <property type="entry name" value="Homing endonucleases"/>
    <property type="match status" value="2"/>
</dbReference>
<dbReference type="Pfam" id="PF00961">
    <property type="entry name" value="LAGLIDADG_1"/>
    <property type="match status" value="2"/>
</dbReference>
<geneLocation type="mitochondrion" evidence="3"/>
<organism evidence="3">
    <name type="scientific">Porodaedalea pini</name>
    <dbReference type="NCBI Taxonomy" id="108901"/>
    <lineage>
        <taxon>Eukaryota</taxon>
        <taxon>Fungi</taxon>
        <taxon>Dikarya</taxon>
        <taxon>Basidiomycota</taxon>
        <taxon>Agaricomycotina</taxon>
        <taxon>Agaricomycetes</taxon>
        <taxon>Hymenochaetales</taxon>
        <taxon>Hymenochaetaceae</taxon>
        <taxon>Porodaedalea</taxon>
    </lineage>
</organism>
<proteinExistence type="predicted"/>
<keyword evidence="3" id="KW-0378">Hydrolase</keyword>
<dbReference type="AlphaFoldDB" id="A0A5B9RC50"/>
<feature type="domain" description="Homing endonuclease LAGLIDADG" evidence="2">
    <location>
        <begin position="215"/>
        <end position="319"/>
    </location>
</feature>
<protein>
    <submittedName>
        <fullName evidence="3">LAGLIDADG homing endonuclease</fullName>
    </submittedName>
</protein>
<evidence type="ECO:0000256" key="1">
    <source>
        <dbReference type="ARBA" id="ARBA00002670"/>
    </source>
</evidence>
<dbReference type="InterPro" id="IPR051289">
    <property type="entry name" value="LAGLIDADG_Endonuclease"/>
</dbReference>
<dbReference type="PANTHER" id="PTHR36181">
    <property type="entry name" value="INTRON-ENCODED ENDONUCLEASE AI3-RELATED"/>
    <property type="match status" value="1"/>
</dbReference>
<keyword evidence="3" id="KW-0496">Mitochondrion</keyword>
<reference evidence="3" key="1">
    <citation type="journal article" date="2019" name="Genome Biol. Evol.">
        <title>Evidence of extensive intraspecific noncoding reshuffling in a 169-kb mitochondrial genome of a basidiomycetous fungus.</title>
        <authorList>
            <person name="Lee H.H."/>
            <person name="Ke H.M."/>
            <person name="Lin C.I."/>
            <person name="Lee T.J."/>
            <person name="Chung C.L."/>
            <person name="Tsai I.J."/>
        </authorList>
    </citation>
    <scope>NUCLEOTIDE SEQUENCE</scope>
    <source>
        <strain evidence="3">BCRC 35384</strain>
    </source>
</reference>
<dbReference type="EMBL" id="MK623257">
    <property type="protein sequence ID" value="QEG56973.1"/>
    <property type="molecule type" value="Genomic_DNA"/>
</dbReference>
<dbReference type="InterPro" id="IPR004860">
    <property type="entry name" value="LAGLIDADG_dom"/>
</dbReference>
<dbReference type="SUPFAM" id="SSF55608">
    <property type="entry name" value="Homing endonucleases"/>
    <property type="match status" value="2"/>
</dbReference>
<dbReference type="InterPro" id="IPR027434">
    <property type="entry name" value="Homing_endonucl"/>
</dbReference>
<dbReference type="GO" id="GO:0004519">
    <property type="term" value="F:endonuclease activity"/>
    <property type="evidence" value="ECO:0007669"/>
    <property type="project" value="UniProtKB-KW"/>
</dbReference>
<keyword evidence="3" id="KW-0255">Endonuclease</keyword>
<reference evidence="3" key="2">
    <citation type="submission" date="2019-03" db="EMBL/GenBank/DDBJ databases">
        <authorList>
            <person name="Lee H.-H."/>
            <person name="Tsai I.J."/>
        </authorList>
    </citation>
    <scope>NUCLEOTIDE SEQUENCE</scope>
    <source>
        <strain evidence="3">BCRC 35384</strain>
    </source>
</reference>
<feature type="domain" description="Homing endonuclease LAGLIDADG" evidence="2">
    <location>
        <begin position="93"/>
        <end position="188"/>
    </location>
</feature>
<evidence type="ECO:0000259" key="2">
    <source>
        <dbReference type="Pfam" id="PF00961"/>
    </source>
</evidence>
<accession>A0A5B9RC50</accession>
<comment type="function">
    <text evidence="1">Mitochondrial DNA endonuclease involved in intron homing.</text>
</comment>
<dbReference type="FunFam" id="3.10.28.10:FF:000007">
    <property type="entry name" value="Intron-encoded DNA endonuclease aI3"/>
    <property type="match status" value="1"/>
</dbReference>
<gene>
    <name evidence="3" type="ORF">PPIT_000089</name>
</gene>